<keyword evidence="7 9" id="KW-1133">Transmembrane helix</keyword>
<keyword evidence="8 9" id="KW-0472">Membrane</keyword>
<evidence type="ECO:0000256" key="1">
    <source>
        <dbReference type="ARBA" id="ARBA00004429"/>
    </source>
</evidence>
<feature type="transmembrane region" description="Helical" evidence="9">
    <location>
        <begin position="889"/>
        <end position="909"/>
    </location>
</feature>
<feature type="transmembrane region" description="Helical" evidence="9">
    <location>
        <begin position="864"/>
        <end position="882"/>
    </location>
</feature>
<keyword evidence="6 9" id="KW-0812">Transmembrane</keyword>
<dbReference type="PANTHER" id="PTHR32063">
    <property type="match status" value="1"/>
</dbReference>
<sequence length="1042" mass="111514">MGFFVKRPVMATVIALLFMLIGILASTQLAVEQYPNVAPPQVQITAVYPGASPETLETTVAAPLEREMNGISGLLYMQSTSSASGSMQLQIFFQPGTDLDLAAVEVNNRAKRVESLLPQEVLRNGLRVDKTNPQILQVIVMQSDDPRFDRTYIANLANSQVINELKRLPGAGDVTLFAAPYAMRLWLDPDRLSKYRLTAADVGNAVREQNQNFAVGEIGQSPADSGQTLTFPVQTAGGLTDVEQFKNIVIRAQADGSVVRVRDIARVELGADDYLFESRLNGKPAVAIGVYLSPGGNALELSKALRVKMDQLTASFPREIKWSVSYDTTKFVTASVELVVHTFIEAFILVLVVVYLFLGSMRATIIPLLAIPVSIVGTMAGLLLAGFSINMLTLFGLVLAIGIVVDDAIVVVEAVEKIMHDEHLDATSAAIKAMQGIGGAIVGVTAVICAVFVPIAFLGGVTGTLYKQFAITITFATLLSAITALTLTPALCALILKPGMTKLKPIQVFDRFFERVTGGYVKGVKLLLARKLLAWGLYGGMIAGVVFLFGAIPGGFVPEEDKGSIYVAVDLPAGASPERTREALIKAEKILASEDSVQDATAILGFSIFYRYANQAFIFVTLKPWAERNTPETQVAGLLKRLNRKFSTITEARVFALNEPPISGMGNVAGFDLRLISLDGDRAKLNAATQALVAAAAKDERLVGTRSVAAPDVQTLFLDVDRNKAKSLGVSVPDLYATVGTLMGSNFINQFTAFGTNLKVKMQAEQAFRSDPAALERFQLRNASGELVPLAALMRTEWRSAPIALTRYNGYPSIQINGGPAPGRSSGEALDAMEELAAQHLPEGVAFEWSGQSLQERVGGSQSAGIFALSLVFVFLFLAALYESWSLPVAVFLIVPIAILGALLALLLRGSPNDVFFQVSLITLVGLAGKNGILIVEFAKQQYEAGMSVMDAAVEAGRQRLRPIVMTSLAFILGVLPLVKASGAGAATQHSVGTGILGGMLAATLVGVFFTPLFYVAMMSLFKPKTETKPKPGPEQAAEVQP</sequence>
<keyword evidence="3 9" id="KW-0813">Transport</keyword>
<dbReference type="Proteomes" id="UP001221189">
    <property type="component" value="Unassembled WGS sequence"/>
</dbReference>
<evidence type="ECO:0000256" key="2">
    <source>
        <dbReference type="ARBA" id="ARBA00010942"/>
    </source>
</evidence>
<dbReference type="InterPro" id="IPR027463">
    <property type="entry name" value="AcrB_DN_DC_subdom"/>
</dbReference>
<dbReference type="SUPFAM" id="SSF82714">
    <property type="entry name" value="Multidrug efflux transporter AcrB TolC docking domain, DN and DC subdomains"/>
    <property type="match status" value="2"/>
</dbReference>
<dbReference type="Gene3D" id="3.30.70.1440">
    <property type="entry name" value="Multidrug efflux transporter AcrB pore domain"/>
    <property type="match status" value="1"/>
</dbReference>
<evidence type="ECO:0000256" key="6">
    <source>
        <dbReference type="ARBA" id="ARBA00022692"/>
    </source>
</evidence>
<gene>
    <name evidence="10" type="ORF">PRZ03_16190</name>
</gene>
<organism evidence="10 11">
    <name type="scientific">Roseateles albus</name>
    <dbReference type="NCBI Taxonomy" id="2987525"/>
    <lineage>
        <taxon>Bacteria</taxon>
        <taxon>Pseudomonadati</taxon>
        <taxon>Pseudomonadota</taxon>
        <taxon>Betaproteobacteria</taxon>
        <taxon>Burkholderiales</taxon>
        <taxon>Sphaerotilaceae</taxon>
        <taxon>Roseateles</taxon>
    </lineage>
</organism>
<evidence type="ECO:0000256" key="7">
    <source>
        <dbReference type="ARBA" id="ARBA00022989"/>
    </source>
</evidence>
<evidence type="ECO:0000256" key="8">
    <source>
        <dbReference type="ARBA" id="ARBA00023136"/>
    </source>
</evidence>
<evidence type="ECO:0000256" key="3">
    <source>
        <dbReference type="ARBA" id="ARBA00022448"/>
    </source>
</evidence>
<dbReference type="SUPFAM" id="SSF82693">
    <property type="entry name" value="Multidrug efflux transporter AcrB pore domain, PN1, PN2, PC1 and PC2 subdomains"/>
    <property type="match status" value="3"/>
</dbReference>
<proteinExistence type="inferred from homology"/>
<dbReference type="Gene3D" id="3.30.70.1430">
    <property type="entry name" value="Multidrug efflux transporter AcrB pore domain"/>
    <property type="match status" value="2"/>
</dbReference>
<feature type="transmembrane region" description="Helical" evidence="9">
    <location>
        <begin position="469"/>
        <end position="496"/>
    </location>
</feature>
<dbReference type="Gene3D" id="3.30.70.1320">
    <property type="entry name" value="Multidrug efflux transporter AcrB pore domain like"/>
    <property type="match status" value="1"/>
</dbReference>
<reference evidence="10 11" key="1">
    <citation type="submission" date="2022-10" db="EMBL/GenBank/DDBJ databases">
        <title>Paucibacter sp. hw1 Genome sequencing.</title>
        <authorList>
            <person name="Park S."/>
        </authorList>
    </citation>
    <scope>NUCLEOTIDE SEQUENCE [LARGE SCALE GENOMIC DNA]</scope>
    <source>
        <strain evidence="11">hw1</strain>
    </source>
</reference>
<keyword evidence="5 9" id="KW-0997">Cell inner membrane</keyword>
<dbReference type="InterPro" id="IPR001036">
    <property type="entry name" value="Acrflvin-R"/>
</dbReference>
<keyword evidence="11" id="KW-1185">Reference proteome</keyword>
<feature type="transmembrane region" description="Helical" evidence="9">
    <location>
        <begin position="915"/>
        <end position="939"/>
    </location>
</feature>
<keyword evidence="4" id="KW-1003">Cell membrane</keyword>
<dbReference type="SUPFAM" id="SSF82866">
    <property type="entry name" value="Multidrug efflux transporter AcrB transmembrane domain"/>
    <property type="match status" value="2"/>
</dbReference>
<evidence type="ECO:0000313" key="11">
    <source>
        <dbReference type="Proteomes" id="UP001221189"/>
    </source>
</evidence>
<evidence type="ECO:0000313" key="10">
    <source>
        <dbReference type="EMBL" id="MDC8773128.1"/>
    </source>
</evidence>
<dbReference type="NCBIfam" id="NF000282">
    <property type="entry name" value="RND_permease_1"/>
    <property type="match status" value="1"/>
</dbReference>
<evidence type="ECO:0000256" key="9">
    <source>
        <dbReference type="RuleBase" id="RU364070"/>
    </source>
</evidence>
<comment type="caution">
    <text evidence="10">The sequence shown here is derived from an EMBL/GenBank/DDBJ whole genome shotgun (WGS) entry which is preliminary data.</text>
</comment>
<feature type="transmembrane region" description="Helical" evidence="9">
    <location>
        <begin position="960"/>
        <end position="979"/>
    </location>
</feature>
<feature type="transmembrane region" description="Helical" evidence="9">
    <location>
        <begin position="436"/>
        <end position="457"/>
    </location>
</feature>
<dbReference type="NCBIfam" id="TIGR00915">
    <property type="entry name" value="2A0602"/>
    <property type="match status" value="1"/>
</dbReference>
<dbReference type="PRINTS" id="PR00702">
    <property type="entry name" value="ACRIFLAVINRP"/>
</dbReference>
<dbReference type="InterPro" id="IPR004764">
    <property type="entry name" value="MdtF-like"/>
</dbReference>
<comment type="subcellular location">
    <subcellularLocation>
        <location evidence="1 9">Cell inner membrane</location>
        <topology evidence="1 9">Multi-pass membrane protein</topology>
    </subcellularLocation>
</comment>
<name>A0ABT5KGR9_9BURK</name>
<dbReference type="Gene3D" id="3.30.2090.10">
    <property type="entry name" value="Multidrug efflux transporter AcrB TolC docking domain, DN and DC subdomains"/>
    <property type="match status" value="2"/>
</dbReference>
<evidence type="ECO:0000256" key="5">
    <source>
        <dbReference type="ARBA" id="ARBA00022519"/>
    </source>
</evidence>
<feature type="transmembrane region" description="Helical" evidence="9">
    <location>
        <begin position="393"/>
        <end position="415"/>
    </location>
</feature>
<protein>
    <recommendedName>
        <fullName evidence="9">Efflux pump membrane transporter</fullName>
    </recommendedName>
</protein>
<feature type="transmembrane region" description="Helical" evidence="9">
    <location>
        <begin position="999"/>
        <end position="1022"/>
    </location>
</feature>
<dbReference type="PANTHER" id="PTHR32063:SF76">
    <property type="entry name" value="EFFLUX PUMP MEMBRANE TRANSPORTER"/>
    <property type="match status" value="1"/>
</dbReference>
<dbReference type="EMBL" id="JAQQXT010000010">
    <property type="protein sequence ID" value="MDC8773128.1"/>
    <property type="molecule type" value="Genomic_DNA"/>
</dbReference>
<accession>A0ABT5KGR9</accession>
<comment type="similarity">
    <text evidence="2 9">Belongs to the resistance-nodulation-cell division (RND) (TC 2.A.6) family.</text>
</comment>
<dbReference type="RefSeq" id="WP_273601305.1">
    <property type="nucleotide sequence ID" value="NZ_JAQQXT010000010.1"/>
</dbReference>
<feature type="transmembrane region" description="Helical" evidence="9">
    <location>
        <begin position="532"/>
        <end position="552"/>
    </location>
</feature>
<comment type="caution">
    <text evidence="9">Lacks conserved residue(s) required for the propagation of feature annotation.</text>
</comment>
<dbReference type="Gene3D" id="1.20.1640.10">
    <property type="entry name" value="Multidrug efflux transporter AcrB transmembrane domain"/>
    <property type="match status" value="2"/>
</dbReference>
<evidence type="ECO:0000256" key="4">
    <source>
        <dbReference type="ARBA" id="ARBA00022475"/>
    </source>
</evidence>
<dbReference type="Pfam" id="PF00873">
    <property type="entry name" value="ACR_tran"/>
    <property type="match status" value="1"/>
</dbReference>
<feature type="transmembrane region" description="Helical" evidence="9">
    <location>
        <begin position="365"/>
        <end position="387"/>
    </location>
</feature>
<feature type="transmembrane region" description="Helical" evidence="9">
    <location>
        <begin position="338"/>
        <end position="358"/>
    </location>
</feature>